<keyword evidence="2" id="KW-1185">Reference proteome</keyword>
<accession>A0A8X6L4X2</accession>
<name>A0A8X6L4X2_TRICU</name>
<gene>
    <name evidence="1" type="ORF">TNCT_296391</name>
</gene>
<evidence type="ECO:0000313" key="1">
    <source>
        <dbReference type="EMBL" id="GFQ95506.1"/>
    </source>
</evidence>
<evidence type="ECO:0000313" key="2">
    <source>
        <dbReference type="Proteomes" id="UP000887116"/>
    </source>
</evidence>
<reference evidence="1" key="1">
    <citation type="submission" date="2020-07" db="EMBL/GenBank/DDBJ databases">
        <title>Multicomponent nature underlies the extraordinary mechanical properties of spider dragline silk.</title>
        <authorList>
            <person name="Kono N."/>
            <person name="Nakamura H."/>
            <person name="Mori M."/>
            <person name="Yoshida Y."/>
            <person name="Ohtoshi R."/>
            <person name="Malay A.D."/>
            <person name="Moran D.A.P."/>
            <person name="Tomita M."/>
            <person name="Numata K."/>
            <person name="Arakawa K."/>
        </authorList>
    </citation>
    <scope>NUCLEOTIDE SEQUENCE</scope>
</reference>
<dbReference type="AlphaFoldDB" id="A0A8X6L4X2"/>
<sequence length="80" mass="9123">MSLIAFQKILVCSEVHQFLEDGRIETLVLLNRKTKKSVLLLSNAFGFKPEAAVRGGRKNKDREEMSDNLPLQGHIILTWE</sequence>
<comment type="caution">
    <text evidence="1">The sequence shown here is derived from an EMBL/GenBank/DDBJ whole genome shotgun (WGS) entry which is preliminary data.</text>
</comment>
<proteinExistence type="predicted"/>
<dbReference type="EMBL" id="BMAO01014518">
    <property type="protein sequence ID" value="GFQ95506.1"/>
    <property type="molecule type" value="Genomic_DNA"/>
</dbReference>
<dbReference type="Proteomes" id="UP000887116">
    <property type="component" value="Unassembled WGS sequence"/>
</dbReference>
<feature type="non-terminal residue" evidence="1">
    <location>
        <position position="80"/>
    </location>
</feature>
<protein>
    <submittedName>
        <fullName evidence="1">Uncharacterized protein</fullName>
    </submittedName>
</protein>
<organism evidence="1 2">
    <name type="scientific">Trichonephila clavata</name>
    <name type="common">Joro spider</name>
    <name type="synonym">Nephila clavata</name>
    <dbReference type="NCBI Taxonomy" id="2740835"/>
    <lineage>
        <taxon>Eukaryota</taxon>
        <taxon>Metazoa</taxon>
        <taxon>Ecdysozoa</taxon>
        <taxon>Arthropoda</taxon>
        <taxon>Chelicerata</taxon>
        <taxon>Arachnida</taxon>
        <taxon>Araneae</taxon>
        <taxon>Araneomorphae</taxon>
        <taxon>Entelegynae</taxon>
        <taxon>Araneoidea</taxon>
        <taxon>Nephilidae</taxon>
        <taxon>Trichonephila</taxon>
    </lineage>
</organism>